<protein>
    <recommendedName>
        <fullName evidence="4">Enoyl reductase (ER) domain-containing protein</fullName>
    </recommendedName>
</protein>
<gene>
    <name evidence="5" type="ORF">S40285_04416</name>
</gene>
<keyword evidence="2" id="KW-0560">Oxidoreductase</keyword>
<evidence type="ECO:0000256" key="3">
    <source>
        <dbReference type="SAM" id="MobiDB-lite"/>
    </source>
</evidence>
<name>A0A084R1W0_STAC4</name>
<evidence type="ECO:0000256" key="2">
    <source>
        <dbReference type="ARBA" id="ARBA00023002"/>
    </source>
</evidence>
<dbReference type="InParanoid" id="A0A084R1W0"/>
<dbReference type="OMA" id="ESHACAC"/>
<dbReference type="InterPro" id="IPR036291">
    <property type="entry name" value="NAD(P)-bd_dom_sf"/>
</dbReference>
<dbReference type="SUPFAM" id="SSF50129">
    <property type="entry name" value="GroES-like"/>
    <property type="match status" value="1"/>
</dbReference>
<dbReference type="STRING" id="1283841.A0A084R1W0"/>
<feature type="domain" description="Enoyl reductase (ER)" evidence="4">
    <location>
        <begin position="87"/>
        <end position="406"/>
    </location>
</feature>
<dbReference type="SUPFAM" id="SSF51735">
    <property type="entry name" value="NAD(P)-binding Rossmann-fold domains"/>
    <property type="match status" value="1"/>
</dbReference>
<dbReference type="HOGENOM" id="CLU_026673_16_2_1"/>
<dbReference type="InterPro" id="IPR011032">
    <property type="entry name" value="GroES-like_sf"/>
</dbReference>
<feature type="region of interest" description="Disordered" evidence="3">
    <location>
        <begin position="32"/>
        <end position="59"/>
    </location>
</feature>
<dbReference type="SMART" id="SM00829">
    <property type="entry name" value="PKS_ER"/>
    <property type="match status" value="1"/>
</dbReference>
<dbReference type="Proteomes" id="UP000028524">
    <property type="component" value="Unassembled WGS sequence"/>
</dbReference>
<sequence length="411" mass="44577">MPTSISAFFGYLNCFSRKTDEVIIATTISCDGDSEGSEKLSRATNSPERTLQRLDNDSPSIKTYELPQSHKFPTNPALLVVAKGKYEVRESFSFPSLSHDGEVVIRTETVGLNPIDWKSVDYGFCLPDFPWITGREMAGTVERVGSEVTSLKVGQRVWTSTYYRDRRAGCFQKYVTVPQHTVLPIPSNINLEQASCLGVAGLTAAMSLWHWLQVSGSPTVESKTISDSGYLLIWGGSAVTGQFAIQIAALGGLKVIAVTSTKMEGLARQLGAAHTIIRDGKSGDEIVSEIRAIAGDGITRGIDLVGTETAGFCLKALSTTQRALFAPLAMLSSKADVPANISVETVEMKQFVLNKASRVYADALNRLIEQGKVVLPEITVLQGGFEAILDGLERVKRGDMEGKKMVVRFSL</sequence>
<comment type="similarity">
    <text evidence="1">Belongs to the zinc-containing alcohol dehydrogenase family.</text>
</comment>
<dbReference type="Gene3D" id="3.90.180.10">
    <property type="entry name" value="Medium-chain alcohol dehydrogenases, catalytic domain"/>
    <property type="match status" value="1"/>
</dbReference>
<dbReference type="InterPro" id="IPR020843">
    <property type="entry name" value="ER"/>
</dbReference>
<dbReference type="CDD" id="cd08249">
    <property type="entry name" value="enoyl_reductase_like"/>
    <property type="match status" value="1"/>
</dbReference>
<dbReference type="InterPro" id="IPR013149">
    <property type="entry name" value="ADH-like_C"/>
</dbReference>
<dbReference type="GO" id="GO:0016651">
    <property type="term" value="F:oxidoreductase activity, acting on NAD(P)H"/>
    <property type="evidence" value="ECO:0007669"/>
    <property type="project" value="InterPro"/>
</dbReference>
<evidence type="ECO:0000313" key="6">
    <source>
        <dbReference type="Proteomes" id="UP000028524"/>
    </source>
</evidence>
<proteinExistence type="inferred from homology"/>
<dbReference type="InterPro" id="IPR013154">
    <property type="entry name" value="ADH-like_N"/>
</dbReference>
<dbReference type="Pfam" id="PF08240">
    <property type="entry name" value="ADH_N"/>
    <property type="match status" value="1"/>
</dbReference>
<evidence type="ECO:0000256" key="1">
    <source>
        <dbReference type="ARBA" id="ARBA00008072"/>
    </source>
</evidence>
<dbReference type="Pfam" id="PF00107">
    <property type="entry name" value="ADH_zinc_N"/>
    <property type="match status" value="1"/>
</dbReference>
<dbReference type="PANTHER" id="PTHR45348">
    <property type="entry name" value="HYPOTHETICAL OXIDOREDUCTASE (EUROFUNG)"/>
    <property type="match status" value="1"/>
</dbReference>
<dbReference type="AlphaFoldDB" id="A0A084R1W0"/>
<evidence type="ECO:0000313" key="5">
    <source>
        <dbReference type="EMBL" id="KFA70195.1"/>
    </source>
</evidence>
<dbReference type="EMBL" id="KL659284">
    <property type="protein sequence ID" value="KFA70195.1"/>
    <property type="molecule type" value="Genomic_DNA"/>
</dbReference>
<dbReference type="Gene3D" id="3.40.50.720">
    <property type="entry name" value="NAD(P)-binding Rossmann-like Domain"/>
    <property type="match status" value="1"/>
</dbReference>
<dbReference type="OrthoDB" id="5134503at2759"/>
<organism evidence="5 6">
    <name type="scientific">Stachybotrys chlorohalonatus (strain IBT 40285)</name>
    <dbReference type="NCBI Taxonomy" id="1283841"/>
    <lineage>
        <taxon>Eukaryota</taxon>
        <taxon>Fungi</taxon>
        <taxon>Dikarya</taxon>
        <taxon>Ascomycota</taxon>
        <taxon>Pezizomycotina</taxon>
        <taxon>Sordariomycetes</taxon>
        <taxon>Hypocreomycetidae</taxon>
        <taxon>Hypocreales</taxon>
        <taxon>Stachybotryaceae</taxon>
        <taxon>Stachybotrys</taxon>
    </lineage>
</organism>
<evidence type="ECO:0000259" key="4">
    <source>
        <dbReference type="SMART" id="SM00829"/>
    </source>
</evidence>
<accession>A0A084R1W0</accession>
<dbReference type="InterPro" id="IPR047122">
    <property type="entry name" value="Trans-enoyl_RdTase-like"/>
</dbReference>
<dbReference type="PANTHER" id="PTHR45348:SF2">
    <property type="entry name" value="ZINC-TYPE ALCOHOL DEHYDROGENASE-LIKE PROTEIN C2E1P3.01"/>
    <property type="match status" value="1"/>
</dbReference>
<keyword evidence="6" id="KW-1185">Reference proteome</keyword>
<reference evidence="5 6" key="1">
    <citation type="journal article" date="2014" name="BMC Genomics">
        <title>Comparative genome sequencing reveals chemotype-specific gene clusters in the toxigenic black mold Stachybotrys.</title>
        <authorList>
            <person name="Semeiks J."/>
            <person name="Borek D."/>
            <person name="Otwinowski Z."/>
            <person name="Grishin N.V."/>
        </authorList>
    </citation>
    <scope>NUCLEOTIDE SEQUENCE [LARGE SCALE GENOMIC DNA]</scope>
    <source>
        <strain evidence="5 6">IBT 40285</strain>
    </source>
</reference>